<gene>
    <name evidence="2" type="ORF">Trichorick_01478</name>
    <name evidence="3" type="ORF">Trichorick_01479</name>
</gene>
<dbReference type="RefSeq" id="WP_323738991.1">
    <property type="nucleotide sequence ID" value="NZ_CP112934.1"/>
</dbReference>
<protein>
    <submittedName>
        <fullName evidence="3">Uncharacterized protein</fullName>
    </submittedName>
</protein>
<feature type="transmembrane region" description="Helical" evidence="1">
    <location>
        <begin position="12"/>
        <end position="31"/>
    </location>
</feature>
<feature type="transmembrane region" description="Helical" evidence="1">
    <location>
        <begin position="43"/>
        <end position="59"/>
    </location>
</feature>
<sequence>MVLLKLEKAVVQWLVLVVLVNVLLVLVLPVPARDLIKKGLEDFFFFVVLVVLVKNNNVWKTNLTFSFFFTGVTFF</sequence>
<evidence type="ECO:0000313" key="4">
    <source>
        <dbReference type="Proteomes" id="UP001326613"/>
    </source>
</evidence>
<dbReference type="EMBL" id="CP112934">
    <property type="protein sequence ID" value="WPY01566.1"/>
    <property type="molecule type" value="Genomic_DNA"/>
</dbReference>
<name>A0ABZ0UUU1_9RICK</name>
<keyword evidence="1" id="KW-0472">Membrane</keyword>
<accession>A0ABZ0UUU1</accession>
<dbReference type="EMBL" id="CP112934">
    <property type="protein sequence ID" value="WPY01565.1"/>
    <property type="molecule type" value="Genomic_DNA"/>
</dbReference>
<keyword evidence="3" id="KW-0614">Plasmid</keyword>
<evidence type="ECO:0000256" key="1">
    <source>
        <dbReference type="SAM" id="Phobius"/>
    </source>
</evidence>
<proteinExistence type="predicted"/>
<geneLocation type="plasmid" evidence="3 4">
    <name>unnamed2</name>
</geneLocation>
<reference evidence="3 4" key="1">
    <citation type="submission" date="2022-10" db="EMBL/GenBank/DDBJ databases">
        <title>Host association and intracellularity evolved multiple times independently in the Rickettsiales.</title>
        <authorList>
            <person name="Castelli M."/>
            <person name="Nardi T."/>
            <person name="Gammuto L."/>
            <person name="Bellinzona G."/>
            <person name="Sabaneyeva E."/>
            <person name="Potekhin A."/>
            <person name="Serra V."/>
            <person name="Petroni G."/>
            <person name="Sassera D."/>
        </authorList>
    </citation>
    <scope>NUCLEOTIDE SEQUENCE [LARGE SCALE GENOMIC DNA]</scope>
    <source>
        <strain evidence="3 4">Kr 154-4</strain>
        <plasmid evidence="3 4">unnamed2</plasmid>
    </source>
</reference>
<organism evidence="3 4">
    <name type="scientific">Candidatus Trichorickettsia mobilis</name>
    <dbReference type="NCBI Taxonomy" id="1346319"/>
    <lineage>
        <taxon>Bacteria</taxon>
        <taxon>Pseudomonadati</taxon>
        <taxon>Pseudomonadota</taxon>
        <taxon>Alphaproteobacteria</taxon>
        <taxon>Rickettsiales</taxon>
        <taxon>Rickettsiaceae</taxon>
        <taxon>Rickettsieae</taxon>
        <taxon>Candidatus Trichorickettsia</taxon>
    </lineage>
</organism>
<evidence type="ECO:0000313" key="3">
    <source>
        <dbReference type="EMBL" id="WPY01566.1"/>
    </source>
</evidence>
<keyword evidence="4" id="KW-1185">Reference proteome</keyword>
<keyword evidence="1" id="KW-1133">Transmembrane helix</keyword>
<evidence type="ECO:0000313" key="2">
    <source>
        <dbReference type="EMBL" id="WPY01565.1"/>
    </source>
</evidence>
<dbReference type="Proteomes" id="UP001326613">
    <property type="component" value="Plasmid unnamed2"/>
</dbReference>
<keyword evidence="1" id="KW-0812">Transmembrane</keyword>